<dbReference type="Proteomes" id="UP000001258">
    <property type="component" value="Chromosome"/>
</dbReference>
<dbReference type="eggNOG" id="COG1367">
    <property type="taxonomic scope" value="Bacteria"/>
</dbReference>
<dbReference type="KEGG" id="bha:BH0327"/>
<evidence type="ECO:0000256" key="1">
    <source>
        <dbReference type="ARBA" id="ARBA00023118"/>
    </source>
</evidence>
<keyword evidence="4" id="KW-1185">Reference proteome</keyword>
<dbReference type="Pfam" id="PF03787">
    <property type="entry name" value="RAMPs"/>
    <property type="match status" value="1"/>
</dbReference>
<gene>
    <name evidence="3" type="ordered locus">BH0327</name>
</gene>
<name>Q9KFY9_HALH5</name>
<dbReference type="PIR" id="G83690">
    <property type="entry name" value="G83690"/>
</dbReference>
<dbReference type="NCBIfam" id="TIGR01894">
    <property type="entry name" value="cas_TM1795_cmr1"/>
    <property type="match status" value="1"/>
</dbReference>
<dbReference type="RefSeq" id="WP_010896508.1">
    <property type="nucleotide sequence ID" value="NC_002570.2"/>
</dbReference>
<dbReference type="EMBL" id="BA000004">
    <property type="protein sequence ID" value="BAB04046.1"/>
    <property type="molecule type" value="Genomic_DNA"/>
</dbReference>
<organism evidence="3 4">
    <name type="scientific">Halalkalibacterium halodurans (strain ATCC BAA-125 / DSM 18197 / FERM 7344 / JCM 9153 / C-125)</name>
    <name type="common">Bacillus halodurans</name>
    <dbReference type="NCBI Taxonomy" id="272558"/>
    <lineage>
        <taxon>Bacteria</taxon>
        <taxon>Bacillati</taxon>
        <taxon>Bacillota</taxon>
        <taxon>Bacilli</taxon>
        <taxon>Bacillales</taxon>
        <taxon>Bacillaceae</taxon>
        <taxon>Halalkalibacterium (ex Joshi et al. 2022)</taxon>
    </lineage>
</organism>
<dbReference type="CDD" id="cd09657">
    <property type="entry name" value="Cmr1_III-B"/>
    <property type="match status" value="1"/>
</dbReference>
<feature type="domain" description="CRISPR type III-associated protein" evidence="2">
    <location>
        <begin position="35"/>
        <end position="206"/>
    </location>
</feature>
<dbReference type="AlphaFoldDB" id="Q9KFY9"/>
<dbReference type="STRING" id="272558.gene:10726180"/>
<protein>
    <submittedName>
        <fullName evidence="3">BH0327 protein</fullName>
    </submittedName>
</protein>
<evidence type="ECO:0000259" key="2">
    <source>
        <dbReference type="Pfam" id="PF03787"/>
    </source>
</evidence>
<evidence type="ECO:0000313" key="3">
    <source>
        <dbReference type="EMBL" id="BAB04046.1"/>
    </source>
</evidence>
<reference evidence="3 4" key="1">
    <citation type="journal article" date="2000" name="Nucleic Acids Res.">
        <title>Complete genome sequence of the alkaliphilic bacterium Bacillus halodurans and genomic sequence comparison with Bacillus subtilis.</title>
        <authorList>
            <person name="Takami H."/>
            <person name="Nakasone K."/>
            <person name="Takaki Y."/>
            <person name="Maeno G."/>
            <person name="Sasaki R."/>
            <person name="Masui N."/>
            <person name="Fuji F."/>
            <person name="Hirama C."/>
            <person name="Nakamura Y."/>
            <person name="Ogasawara N."/>
            <person name="Kuhara S."/>
            <person name="Horikoshi K."/>
        </authorList>
    </citation>
    <scope>NUCLEOTIDE SEQUENCE [LARGE SCALE GENOMIC DNA]</scope>
    <source>
        <strain evidence="4">ATCC BAA-125 / DSM 18197 / FERM 7344 / JCM 9153 / C-125</strain>
    </source>
</reference>
<dbReference type="OrthoDB" id="190500at2"/>
<proteinExistence type="predicted"/>
<dbReference type="GO" id="GO:0051607">
    <property type="term" value="P:defense response to virus"/>
    <property type="evidence" value="ECO:0007669"/>
    <property type="project" value="UniProtKB-KW"/>
</dbReference>
<evidence type="ECO:0000313" key="4">
    <source>
        <dbReference type="Proteomes" id="UP000001258"/>
    </source>
</evidence>
<sequence length="458" mass="52997">MKSSKRVPNLTFEKLEETLNTLKERADKTKESLNISIITHMFGGGTKAGQVDKEIPVRSTSIRGNLRFWWRATRGAMYPNVKSLKEAEAKIFGDTNRPSAVKISVSETGDAKWAPILERKNNRRLHSSLSKYKYVLFPFEDRKRDKHQDHTDYLNTDSPYTFTLHLEYIQFEVDNINIRDEVHAALWAWINFGGLGARTRRGCGSLYCKSFSPPKDTQTPEALKQWFADRVKKYKIKVDSTSRKEWPTLQQIFIKSSNSKLLSPLQAWQFVVFHYSQFRGLSNGKRGRSHWPEPDSIRHMTRMAEEDHKTSVTIEKEDANIAFPRAQFGLPVIFQFHSKDRQDPFPTILKPRGKDRLASRLIIKAVGVSERSAFPIVVTLNQPEIEEVELSLMKEVKTEEQKEVKEQLDKYKGKLKRDVVYPKNLNYQKYPMKESTSAVEAFIKKGGSIWERALPEKP</sequence>
<dbReference type="HOGENOM" id="CLU_050338_1_0_9"/>
<dbReference type="InterPro" id="IPR007522">
    <property type="entry name" value="CRISPR-assoc_prot_TM1795"/>
</dbReference>
<keyword evidence="1" id="KW-0051">Antiviral defense</keyword>
<dbReference type="InterPro" id="IPR005537">
    <property type="entry name" value="RAMP_III_fam"/>
</dbReference>
<accession>Q9KFY9</accession>